<dbReference type="PANTHER" id="PTHR40277:SF1">
    <property type="entry name" value="BLL5419 PROTEIN"/>
    <property type="match status" value="1"/>
</dbReference>
<proteinExistence type="predicted"/>
<dbReference type="GO" id="GO:0005886">
    <property type="term" value="C:plasma membrane"/>
    <property type="evidence" value="ECO:0007669"/>
    <property type="project" value="UniProtKB-SubCell"/>
</dbReference>
<evidence type="ECO:0000256" key="5">
    <source>
        <dbReference type="ARBA" id="ARBA00023136"/>
    </source>
</evidence>
<evidence type="ECO:0000256" key="6">
    <source>
        <dbReference type="SAM" id="MobiDB-lite"/>
    </source>
</evidence>
<comment type="subcellular location">
    <subcellularLocation>
        <location evidence="1">Cell membrane</location>
        <topology evidence="1">Multi-pass membrane protein</topology>
    </subcellularLocation>
</comment>
<keyword evidence="3 7" id="KW-0812">Transmembrane</keyword>
<name>A0A370B772_9ACTN</name>
<evidence type="ECO:0000313" key="9">
    <source>
        <dbReference type="Proteomes" id="UP000253741"/>
    </source>
</evidence>
<feature type="transmembrane region" description="Helical" evidence="7">
    <location>
        <begin position="267"/>
        <end position="286"/>
    </location>
</feature>
<keyword evidence="4 7" id="KW-1133">Transmembrane helix</keyword>
<evidence type="ECO:0000256" key="7">
    <source>
        <dbReference type="SAM" id="Phobius"/>
    </source>
</evidence>
<feature type="transmembrane region" description="Helical" evidence="7">
    <location>
        <begin position="293"/>
        <end position="309"/>
    </location>
</feature>
<feature type="transmembrane region" description="Helical" evidence="7">
    <location>
        <begin position="233"/>
        <end position="255"/>
    </location>
</feature>
<feature type="transmembrane region" description="Helical" evidence="7">
    <location>
        <begin position="12"/>
        <end position="32"/>
    </location>
</feature>
<evidence type="ECO:0000256" key="3">
    <source>
        <dbReference type="ARBA" id="ARBA00022692"/>
    </source>
</evidence>
<feature type="transmembrane region" description="Helical" evidence="7">
    <location>
        <begin position="44"/>
        <end position="63"/>
    </location>
</feature>
<sequence length="479" mass="48757">MIRRAVRGRLGMLAGAAVLAVVVWRLGTGAFLDGLRGIDAPTLLAALGIGLLTTVFSAWRWCLVARGLSLRLPLGRAVSDYYRALFLNAALPGGVLGDVHRAVRHGQRAGEVGRGVRAVVLERVAGQAVLIAAGVALLCAHPAPALAEARGLLRRLVPGPGTAAVLAVVCAVALAAVRLRTGAKADTKAATGTGTATGTGPGTATATRAARLLRALNTVGAEARLGLCARGSWPGVALSSVVVLAGHLGMFLLAARTAGSTAPAAELLPLMVLALLAMALPLNVGGWGPREGVTAWAFGAAGLGAAQGLSVAVVYGVLALVAALPGAGVLVAPWLARTWRPQVQFEEGVLAEDGAPRRRPQGVTHPLGAGEAQPGDAVAEQDRRHRDVQPVQRALAQEAGDRDAAALDQHPAQAAPRQLAHQPPRGERGPVPQGQHLDTGTDASPVAPVAPGPRRALVGTAAGLGSLVGIRADHPQRRR</sequence>
<evidence type="ECO:0000256" key="4">
    <source>
        <dbReference type="ARBA" id="ARBA00022989"/>
    </source>
</evidence>
<feature type="region of interest" description="Disordered" evidence="6">
    <location>
        <begin position="350"/>
        <end position="457"/>
    </location>
</feature>
<dbReference type="InterPro" id="IPR022791">
    <property type="entry name" value="L-PG_synthase/AglD"/>
</dbReference>
<dbReference type="Proteomes" id="UP000253741">
    <property type="component" value="Unassembled WGS sequence"/>
</dbReference>
<evidence type="ECO:0000256" key="1">
    <source>
        <dbReference type="ARBA" id="ARBA00004651"/>
    </source>
</evidence>
<feature type="transmembrane region" description="Helical" evidence="7">
    <location>
        <begin position="163"/>
        <end position="179"/>
    </location>
</feature>
<feature type="transmembrane region" description="Helical" evidence="7">
    <location>
        <begin position="315"/>
        <end position="336"/>
    </location>
</feature>
<evidence type="ECO:0000256" key="2">
    <source>
        <dbReference type="ARBA" id="ARBA00022475"/>
    </source>
</evidence>
<feature type="transmembrane region" description="Helical" evidence="7">
    <location>
        <begin position="124"/>
        <end position="143"/>
    </location>
</feature>
<evidence type="ECO:0000313" key="8">
    <source>
        <dbReference type="EMBL" id="RDG35673.1"/>
    </source>
</evidence>
<gene>
    <name evidence="8" type="ORF">DVH02_24060</name>
</gene>
<dbReference type="OrthoDB" id="4803763at2"/>
<keyword evidence="2" id="KW-1003">Cell membrane</keyword>
<feature type="compositionally biased region" description="Low complexity" evidence="6">
    <location>
        <begin position="406"/>
        <end position="416"/>
    </location>
</feature>
<dbReference type="EMBL" id="QQNA01000204">
    <property type="protein sequence ID" value="RDG35673.1"/>
    <property type="molecule type" value="Genomic_DNA"/>
</dbReference>
<accession>A0A370B772</accession>
<dbReference type="AlphaFoldDB" id="A0A370B772"/>
<organism evidence="8 9">
    <name type="scientific">Streptomyces corynorhini</name>
    <dbReference type="NCBI Taxonomy" id="2282652"/>
    <lineage>
        <taxon>Bacteria</taxon>
        <taxon>Bacillati</taxon>
        <taxon>Actinomycetota</taxon>
        <taxon>Actinomycetes</taxon>
        <taxon>Kitasatosporales</taxon>
        <taxon>Streptomycetaceae</taxon>
        <taxon>Streptomyces</taxon>
    </lineage>
</organism>
<dbReference type="Pfam" id="PF03706">
    <property type="entry name" value="LPG_synthase_TM"/>
    <property type="match status" value="1"/>
</dbReference>
<feature type="compositionally biased region" description="Low complexity" evidence="6">
    <location>
        <begin position="443"/>
        <end position="456"/>
    </location>
</feature>
<comment type="caution">
    <text evidence="8">The sequence shown here is derived from an EMBL/GenBank/DDBJ whole genome shotgun (WGS) entry which is preliminary data.</text>
</comment>
<dbReference type="PANTHER" id="PTHR40277">
    <property type="entry name" value="BLL5419 PROTEIN"/>
    <property type="match status" value="1"/>
</dbReference>
<keyword evidence="5 7" id="KW-0472">Membrane</keyword>
<protein>
    <submittedName>
        <fullName evidence="8">UPF0104 family protein</fullName>
    </submittedName>
</protein>
<reference evidence="8 9" key="1">
    <citation type="submission" date="2018-07" db="EMBL/GenBank/DDBJ databases">
        <title>Streptomyces species from bats.</title>
        <authorList>
            <person name="Dunlap C."/>
        </authorList>
    </citation>
    <scope>NUCLEOTIDE SEQUENCE [LARGE SCALE GENOMIC DNA]</scope>
    <source>
        <strain evidence="8 9">AC230</strain>
    </source>
</reference>
<keyword evidence="9" id="KW-1185">Reference proteome</keyword>